<feature type="region of interest" description="Disordered" evidence="8">
    <location>
        <begin position="443"/>
        <end position="470"/>
    </location>
</feature>
<dbReference type="InterPro" id="IPR000504">
    <property type="entry name" value="RRM_dom"/>
</dbReference>
<organism evidence="10 11">
    <name type="scientific">Cladorrhinum samala</name>
    <dbReference type="NCBI Taxonomy" id="585594"/>
    <lineage>
        <taxon>Eukaryota</taxon>
        <taxon>Fungi</taxon>
        <taxon>Dikarya</taxon>
        <taxon>Ascomycota</taxon>
        <taxon>Pezizomycotina</taxon>
        <taxon>Sordariomycetes</taxon>
        <taxon>Sordariomycetidae</taxon>
        <taxon>Sordariales</taxon>
        <taxon>Podosporaceae</taxon>
        <taxon>Cladorrhinum</taxon>
    </lineage>
</organism>
<dbReference type="Proteomes" id="UP001321749">
    <property type="component" value="Unassembled WGS sequence"/>
</dbReference>
<feature type="compositionally biased region" description="Basic and acidic residues" evidence="8">
    <location>
        <begin position="443"/>
        <end position="463"/>
    </location>
</feature>
<feature type="compositionally biased region" description="Acidic residues" evidence="8">
    <location>
        <begin position="92"/>
        <end position="110"/>
    </location>
</feature>
<feature type="region of interest" description="Disordered" evidence="8">
    <location>
        <begin position="498"/>
        <end position="588"/>
    </location>
</feature>
<feature type="compositionally biased region" description="Basic and acidic residues" evidence="8">
    <location>
        <begin position="533"/>
        <end position="558"/>
    </location>
</feature>
<keyword evidence="6" id="KW-0539">Nucleus</keyword>
<evidence type="ECO:0000256" key="5">
    <source>
        <dbReference type="ARBA" id="ARBA00022884"/>
    </source>
</evidence>
<dbReference type="Gene3D" id="3.30.70.330">
    <property type="match status" value="2"/>
</dbReference>
<dbReference type="Pfam" id="PF00076">
    <property type="entry name" value="RRM_1"/>
    <property type="match status" value="1"/>
</dbReference>
<evidence type="ECO:0000256" key="8">
    <source>
        <dbReference type="SAM" id="MobiDB-lite"/>
    </source>
</evidence>
<comment type="caution">
    <text evidence="10">The sequence shown here is derived from an EMBL/GenBank/DDBJ whole genome shotgun (WGS) entry which is preliminary data.</text>
</comment>
<dbReference type="PROSITE" id="PS50102">
    <property type="entry name" value="RRM"/>
    <property type="match status" value="1"/>
</dbReference>
<dbReference type="PANTHER" id="PTHR23236:SF25">
    <property type="entry name" value="RNA-BINDING PROTEIN 34"/>
    <property type="match status" value="1"/>
</dbReference>
<sequence length="588" mass="64507">MAKDESILAAFSKAVDPTLASLFSSSVGPAKPPPKSRYVDLLPQKPREAPKRTEEDDVDEEDDEELSEASEEFEDASDEEDDSDNEGSNSGEDTEDEEEEASEDEAEGSEVSESVIPHATPAEDARKRKRKQREDDENLEAKYFERLADEDDEPTGKRRKDSEGKATPVESDATKHTEMKDDDDDGSGDEVFVHESLAADPAVSEIEKANRTVFLSNVSSEAVTSRAAKKTLLKHLASILDAKADPPQKVESIRFRSTAFASAALPKRAAYIKKEVKEATTKSTHAYVIYSTPLAVRLAVEKLNGTVVLDRHLRVDSVAHPSPVDHRRCVFVGNLGFVDDETVFSVKTDEEGKEVTEKRKRTKQPMDIEEGLWRVFNKEAGRVENVRVPRDPATRVGKGFAYVQFYDGNDVEKAILLNEKKFPPMLPRTLRVTRCKAPHKTARALEAKETRQAAERKVNDKKSGKSGKGGAYVPKITAEAQTLAGRAGKLLGRSGAAQLVGKGKKDRKSGKPISKSEVLEKTGIMPPENFVFEGRRASEKDGKPKDLKFKGARSSKDKKGYKKPGTGGRGAARAAKWRAGGGAKKAAK</sequence>
<feature type="region of interest" description="Disordered" evidence="8">
    <location>
        <begin position="23"/>
        <end position="190"/>
    </location>
</feature>
<reference evidence="10" key="1">
    <citation type="journal article" date="2023" name="Mol. Phylogenet. Evol.">
        <title>Genome-scale phylogeny and comparative genomics of the fungal order Sordariales.</title>
        <authorList>
            <person name="Hensen N."/>
            <person name="Bonometti L."/>
            <person name="Westerberg I."/>
            <person name="Brannstrom I.O."/>
            <person name="Guillou S."/>
            <person name="Cros-Aarteil S."/>
            <person name="Calhoun S."/>
            <person name="Haridas S."/>
            <person name="Kuo A."/>
            <person name="Mondo S."/>
            <person name="Pangilinan J."/>
            <person name="Riley R."/>
            <person name="LaButti K."/>
            <person name="Andreopoulos B."/>
            <person name="Lipzen A."/>
            <person name="Chen C."/>
            <person name="Yan M."/>
            <person name="Daum C."/>
            <person name="Ng V."/>
            <person name="Clum A."/>
            <person name="Steindorff A."/>
            <person name="Ohm R.A."/>
            <person name="Martin F."/>
            <person name="Silar P."/>
            <person name="Natvig D.O."/>
            <person name="Lalanne C."/>
            <person name="Gautier V."/>
            <person name="Ament-Velasquez S.L."/>
            <person name="Kruys A."/>
            <person name="Hutchinson M.I."/>
            <person name="Powell A.J."/>
            <person name="Barry K."/>
            <person name="Miller A.N."/>
            <person name="Grigoriev I.V."/>
            <person name="Debuchy R."/>
            <person name="Gladieux P."/>
            <person name="Hiltunen Thoren M."/>
            <person name="Johannesson H."/>
        </authorList>
    </citation>
    <scope>NUCLEOTIDE SEQUENCE</scope>
    <source>
        <strain evidence="10">PSN324</strain>
    </source>
</reference>
<feature type="compositionally biased region" description="Basic and acidic residues" evidence="8">
    <location>
        <begin position="45"/>
        <end position="54"/>
    </location>
</feature>
<comment type="function">
    <text evidence="1">Involved in pre-25S rRNA processing.</text>
</comment>
<dbReference type="GO" id="GO:0005730">
    <property type="term" value="C:nucleolus"/>
    <property type="evidence" value="ECO:0007669"/>
    <property type="project" value="UniProtKB-SubCell"/>
</dbReference>
<dbReference type="InterPro" id="IPR012677">
    <property type="entry name" value="Nucleotide-bd_a/b_plait_sf"/>
</dbReference>
<comment type="similarity">
    <text evidence="3">Belongs to the RRM RBM34 family.</text>
</comment>
<dbReference type="PANTHER" id="PTHR23236">
    <property type="entry name" value="EUKARYOTIC TRANSLATION INITIATION FACTOR 4B/4H"/>
    <property type="match status" value="1"/>
</dbReference>
<name>A0AAV9HR10_9PEZI</name>
<evidence type="ECO:0000256" key="2">
    <source>
        <dbReference type="ARBA" id="ARBA00004604"/>
    </source>
</evidence>
<dbReference type="GO" id="GO:0000463">
    <property type="term" value="P:maturation of LSU-rRNA from tricistronic rRNA transcript (SSU-rRNA, 5.8S rRNA, LSU-rRNA)"/>
    <property type="evidence" value="ECO:0007669"/>
    <property type="project" value="TreeGrafter"/>
</dbReference>
<evidence type="ECO:0000313" key="10">
    <source>
        <dbReference type="EMBL" id="KAK4463121.1"/>
    </source>
</evidence>
<evidence type="ECO:0000259" key="9">
    <source>
        <dbReference type="PROSITE" id="PS50102"/>
    </source>
</evidence>
<protein>
    <recommendedName>
        <fullName evidence="4">Nucleolar protein 12</fullName>
    </recommendedName>
</protein>
<feature type="compositionally biased region" description="Basic and acidic residues" evidence="8">
    <location>
        <begin position="154"/>
        <end position="164"/>
    </location>
</feature>
<dbReference type="GO" id="GO:0019843">
    <property type="term" value="F:rRNA binding"/>
    <property type="evidence" value="ECO:0007669"/>
    <property type="project" value="TreeGrafter"/>
</dbReference>
<dbReference type="EMBL" id="MU864963">
    <property type="protein sequence ID" value="KAK4463121.1"/>
    <property type="molecule type" value="Genomic_DNA"/>
</dbReference>
<evidence type="ECO:0000256" key="6">
    <source>
        <dbReference type="ARBA" id="ARBA00023242"/>
    </source>
</evidence>
<dbReference type="SMART" id="SM00360">
    <property type="entry name" value="RRM"/>
    <property type="match status" value="2"/>
</dbReference>
<reference evidence="10" key="2">
    <citation type="submission" date="2023-06" db="EMBL/GenBank/DDBJ databases">
        <authorList>
            <consortium name="Lawrence Berkeley National Laboratory"/>
            <person name="Mondo S.J."/>
            <person name="Hensen N."/>
            <person name="Bonometti L."/>
            <person name="Westerberg I."/>
            <person name="Brannstrom I.O."/>
            <person name="Guillou S."/>
            <person name="Cros-Aarteil S."/>
            <person name="Calhoun S."/>
            <person name="Haridas S."/>
            <person name="Kuo A."/>
            <person name="Pangilinan J."/>
            <person name="Riley R."/>
            <person name="Labutti K."/>
            <person name="Andreopoulos B."/>
            <person name="Lipzen A."/>
            <person name="Chen C."/>
            <person name="Yanf M."/>
            <person name="Daum C."/>
            <person name="Ng V."/>
            <person name="Clum A."/>
            <person name="Steindorff A."/>
            <person name="Ohm R."/>
            <person name="Martin F."/>
            <person name="Silar P."/>
            <person name="Natvig D."/>
            <person name="Lalanne C."/>
            <person name="Gautier V."/>
            <person name="Ament-Velasquez S.L."/>
            <person name="Kruys A."/>
            <person name="Hutchinson M.I."/>
            <person name="Powell A.J."/>
            <person name="Barry K."/>
            <person name="Miller A.N."/>
            <person name="Grigoriev I.V."/>
            <person name="Debuchy R."/>
            <person name="Gladieux P."/>
            <person name="Thoren M.H."/>
            <person name="Johannesson H."/>
        </authorList>
    </citation>
    <scope>NUCLEOTIDE SEQUENCE</scope>
    <source>
        <strain evidence="10">PSN324</strain>
    </source>
</reference>
<evidence type="ECO:0000313" key="11">
    <source>
        <dbReference type="Proteomes" id="UP001321749"/>
    </source>
</evidence>
<gene>
    <name evidence="10" type="ORF">QBC42DRAFT_266409</name>
</gene>
<feature type="compositionally biased region" description="Gly residues" evidence="8">
    <location>
        <begin position="579"/>
        <end position="588"/>
    </location>
</feature>
<dbReference type="SUPFAM" id="SSF54928">
    <property type="entry name" value="RNA-binding domain, RBD"/>
    <property type="match status" value="2"/>
</dbReference>
<evidence type="ECO:0000256" key="3">
    <source>
        <dbReference type="ARBA" id="ARBA00007077"/>
    </source>
</evidence>
<feature type="compositionally biased region" description="Acidic residues" evidence="8">
    <location>
        <begin position="55"/>
        <end position="85"/>
    </location>
</feature>
<evidence type="ECO:0000256" key="1">
    <source>
        <dbReference type="ARBA" id="ARBA00002475"/>
    </source>
</evidence>
<keyword evidence="5 7" id="KW-0694">RNA-binding</keyword>
<evidence type="ECO:0000256" key="4">
    <source>
        <dbReference type="ARBA" id="ARBA00015520"/>
    </source>
</evidence>
<keyword evidence="11" id="KW-1185">Reference proteome</keyword>
<comment type="subcellular location">
    <subcellularLocation>
        <location evidence="2">Nucleus</location>
        <location evidence="2">Nucleolus</location>
    </subcellularLocation>
</comment>
<accession>A0AAV9HR10</accession>
<feature type="domain" description="RRM" evidence="9">
    <location>
        <begin position="328"/>
        <end position="437"/>
    </location>
</feature>
<proteinExistence type="inferred from homology"/>
<evidence type="ECO:0000256" key="7">
    <source>
        <dbReference type="PROSITE-ProRule" id="PRU00176"/>
    </source>
</evidence>
<dbReference type="InterPro" id="IPR035979">
    <property type="entry name" value="RBD_domain_sf"/>
</dbReference>
<dbReference type="AlphaFoldDB" id="A0AAV9HR10"/>